<evidence type="ECO:0000313" key="4">
    <source>
        <dbReference type="EMBL" id="VFT92096.1"/>
    </source>
</evidence>
<feature type="compositionally biased region" description="Low complexity" evidence="1">
    <location>
        <begin position="154"/>
        <end position="170"/>
    </location>
</feature>
<keyword evidence="2" id="KW-0472">Membrane</keyword>
<dbReference type="InterPro" id="IPR037176">
    <property type="entry name" value="Osmotin/thaumatin-like_sf"/>
</dbReference>
<keyword evidence="2" id="KW-1133">Transmembrane helix</keyword>
<dbReference type="EMBL" id="CAADRA010005666">
    <property type="protein sequence ID" value="VFT92096.1"/>
    <property type="molecule type" value="Genomic_DNA"/>
</dbReference>
<dbReference type="Proteomes" id="UP000332933">
    <property type="component" value="Unassembled WGS sequence"/>
</dbReference>
<name>A0A485L2U3_9STRA</name>
<keyword evidence="2" id="KW-0812">Transmembrane</keyword>
<proteinExistence type="predicted"/>
<gene>
    <name evidence="4" type="primary">Aste57867_15287</name>
    <name evidence="3" type="ORF">As57867_015231</name>
    <name evidence="4" type="ORF">ASTE57867_15287</name>
</gene>
<dbReference type="SMART" id="SM00205">
    <property type="entry name" value="THN"/>
    <property type="match status" value="1"/>
</dbReference>
<keyword evidence="5" id="KW-1185">Reference proteome</keyword>
<dbReference type="InterPro" id="IPR001938">
    <property type="entry name" value="Thaumatin"/>
</dbReference>
<organism evidence="4 5">
    <name type="scientific">Aphanomyces stellatus</name>
    <dbReference type="NCBI Taxonomy" id="120398"/>
    <lineage>
        <taxon>Eukaryota</taxon>
        <taxon>Sar</taxon>
        <taxon>Stramenopiles</taxon>
        <taxon>Oomycota</taxon>
        <taxon>Saprolegniomycetes</taxon>
        <taxon>Saprolegniales</taxon>
        <taxon>Verrucalvaceae</taxon>
        <taxon>Aphanomyces</taxon>
    </lineage>
</organism>
<evidence type="ECO:0000256" key="2">
    <source>
        <dbReference type="SAM" id="Phobius"/>
    </source>
</evidence>
<dbReference type="OrthoDB" id="72884at2759"/>
<sequence length="328" mass="35245">MFLVATATAPQTNSRFPIGTSMASFSGASSRDSNGPWLIASGPQCMDSLVASSSIAPEERMTFSLWVQEAHRRWCEEPELKPHADRETFAMLAAGKAKRKAWVFVTIVVVLVAAATIFTVNMVMHNKQGTTPTPGSQQPVPTAASSQSWPTSKTAQPVATAATSTTTEMPTPEPTTDDMIKQGALSFVNKCPATINNTVFYTRNFKADTGKWFADLNNIALNQSTSVLLVPGDSFGAYTDANFRLGPTTNATLFAINRNNAHVYYSISTRDGFNVPVQVEPLTLHGVAFGCPTLRCDAVGCETLPAATTATLECPWTQPLKVTFCPPP</sequence>
<dbReference type="SUPFAM" id="SSF49870">
    <property type="entry name" value="Osmotin, thaumatin-like protein"/>
    <property type="match status" value="1"/>
</dbReference>
<feature type="compositionally biased region" description="Polar residues" evidence="1">
    <location>
        <begin position="129"/>
        <end position="153"/>
    </location>
</feature>
<dbReference type="EMBL" id="VJMH01005645">
    <property type="protein sequence ID" value="KAF0693788.1"/>
    <property type="molecule type" value="Genomic_DNA"/>
</dbReference>
<reference evidence="3" key="2">
    <citation type="submission" date="2019-06" db="EMBL/GenBank/DDBJ databases">
        <title>Genomics analysis of Aphanomyces spp. identifies a new class of oomycete effector associated with host adaptation.</title>
        <authorList>
            <person name="Gaulin E."/>
        </authorList>
    </citation>
    <scope>NUCLEOTIDE SEQUENCE</scope>
    <source>
        <strain evidence="3">CBS 578.67</strain>
    </source>
</reference>
<evidence type="ECO:0000313" key="3">
    <source>
        <dbReference type="EMBL" id="KAF0693788.1"/>
    </source>
</evidence>
<evidence type="ECO:0000256" key="1">
    <source>
        <dbReference type="SAM" id="MobiDB-lite"/>
    </source>
</evidence>
<feature type="region of interest" description="Disordered" evidence="1">
    <location>
        <begin position="129"/>
        <end position="178"/>
    </location>
</feature>
<dbReference type="AlphaFoldDB" id="A0A485L2U3"/>
<feature type="transmembrane region" description="Helical" evidence="2">
    <location>
        <begin position="101"/>
        <end position="124"/>
    </location>
</feature>
<evidence type="ECO:0000313" key="5">
    <source>
        <dbReference type="Proteomes" id="UP000332933"/>
    </source>
</evidence>
<dbReference type="Gene3D" id="2.60.110.10">
    <property type="entry name" value="Thaumatin"/>
    <property type="match status" value="1"/>
</dbReference>
<protein>
    <submittedName>
        <fullName evidence="4">Aste57867_15287 protein</fullName>
    </submittedName>
</protein>
<accession>A0A485L2U3</accession>
<reference evidence="4 5" key="1">
    <citation type="submission" date="2019-03" db="EMBL/GenBank/DDBJ databases">
        <authorList>
            <person name="Gaulin E."/>
            <person name="Dumas B."/>
        </authorList>
    </citation>
    <scope>NUCLEOTIDE SEQUENCE [LARGE SCALE GENOMIC DNA]</scope>
    <source>
        <strain evidence="4">CBS 568.67</strain>
    </source>
</reference>